<evidence type="ECO:0000313" key="2">
    <source>
        <dbReference type="EMBL" id="SVB98362.1"/>
    </source>
</evidence>
<sequence>MVMVKGLDFKVIVAVIGMILWTVPEEVLGEDVEVKNQLSYISKAVGIMESSMIKIKGDLRFVKRQVEKTTPKADMTVRRINSLETKIERLENLFSKIQSEVAKVKGSLEGVEKELGGLMNGTCANKLLCRRKK</sequence>
<dbReference type="EMBL" id="UINC01067054">
    <property type="protein sequence ID" value="SVB98362.1"/>
    <property type="molecule type" value="Genomic_DNA"/>
</dbReference>
<gene>
    <name evidence="2" type="ORF">METZ01_LOCUS251216</name>
</gene>
<evidence type="ECO:0000256" key="1">
    <source>
        <dbReference type="SAM" id="Coils"/>
    </source>
</evidence>
<accession>A0A382IGJ4</accession>
<dbReference type="SUPFAM" id="SSF57997">
    <property type="entry name" value="Tropomyosin"/>
    <property type="match status" value="1"/>
</dbReference>
<organism evidence="2">
    <name type="scientific">marine metagenome</name>
    <dbReference type="NCBI Taxonomy" id="408172"/>
    <lineage>
        <taxon>unclassified sequences</taxon>
        <taxon>metagenomes</taxon>
        <taxon>ecological metagenomes</taxon>
    </lineage>
</organism>
<keyword evidence="1" id="KW-0175">Coiled coil</keyword>
<reference evidence="2" key="1">
    <citation type="submission" date="2018-05" db="EMBL/GenBank/DDBJ databases">
        <authorList>
            <person name="Lanie J.A."/>
            <person name="Ng W.-L."/>
            <person name="Kazmierczak K.M."/>
            <person name="Andrzejewski T.M."/>
            <person name="Davidsen T.M."/>
            <person name="Wayne K.J."/>
            <person name="Tettelin H."/>
            <person name="Glass J.I."/>
            <person name="Rusch D."/>
            <person name="Podicherti R."/>
            <person name="Tsui H.-C.T."/>
            <person name="Winkler M.E."/>
        </authorList>
    </citation>
    <scope>NUCLEOTIDE SEQUENCE</scope>
</reference>
<dbReference type="AlphaFoldDB" id="A0A382IGJ4"/>
<dbReference type="Gene3D" id="1.20.1480.30">
    <property type="entry name" value="Designed four-helix bundle protein"/>
    <property type="match status" value="1"/>
</dbReference>
<protein>
    <submittedName>
        <fullName evidence="2">Uncharacterized protein</fullName>
    </submittedName>
</protein>
<feature type="coiled-coil region" evidence="1">
    <location>
        <begin position="73"/>
        <end position="100"/>
    </location>
</feature>
<proteinExistence type="predicted"/>
<name>A0A382IGJ4_9ZZZZ</name>